<dbReference type="PROSITE" id="PS50967">
    <property type="entry name" value="HRDC"/>
    <property type="match status" value="1"/>
</dbReference>
<reference evidence="3" key="1">
    <citation type="submission" date="2022-10" db="EMBL/GenBank/DDBJ databases">
        <authorList>
            <person name="Chen Y."/>
            <person name="Dougan E. K."/>
            <person name="Chan C."/>
            <person name="Rhodes N."/>
            <person name="Thang M."/>
        </authorList>
    </citation>
    <scope>NUCLEOTIDE SEQUENCE</scope>
</reference>
<evidence type="ECO:0000313" key="5">
    <source>
        <dbReference type="EMBL" id="CAL4785089.1"/>
    </source>
</evidence>
<dbReference type="InterPro" id="IPR044876">
    <property type="entry name" value="HRDC_dom_sf"/>
</dbReference>
<dbReference type="InterPro" id="IPR036397">
    <property type="entry name" value="RNaseH_sf"/>
</dbReference>
<dbReference type="CDD" id="cd06142">
    <property type="entry name" value="RNaseD_exo"/>
    <property type="match status" value="1"/>
</dbReference>
<dbReference type="InterPro" id="IPR002121">
    <property type="entry name" value="HRDC_dom"/>
</dbReference>
<dbReference type="SUPFAM" id="SSF47819">
    <property type="entry name" value="HRDC-like"/>
    <property type="match status" value="2"/>
</dbReference>
<dbReference type="EMBL" id="CAMXCT030002380">
    <property type="protein sequence ID" value="CAL4785089.1"/>
    <property type="molecule type" value="Genomic_DNA"/>
</dbReference>
<dbReference type="Gene3D" id="1.10.150.80">
    <property type="entry name" value="HRDC domain"/>
    <property type="match status" value="1"/>
</dbReference>
<keyword evidence="6" id="KW-1185">Reference proteome</keyword>
<dbReference type="GO" id="GO:0006139">
    <property type="term" value="P:nucleobase-containing compound metabolic process"/>
    <property type="evidence" value="ECO:0007669"/>
    <property type="project" value="InterPro"/>
</dbReference>
<dbReference type="GO" id="GO:0003676">
    <property type="term" value="F:nucleic acid binding"/>
    <property type="evidence" value="ECO:0007669"/>
    <property type="project" value="InterPro"/>
</dbReference>
<keyword evidence="1" id="KW-0472">Membrane</keyword>
<protein>
    <submittedName>
        <fullName evidence="5">Ribonuclease D (RNase D)</fullName>
    </submittedName>
</protein>
<feature type="transmembrane region" description="Helical" evidence="1">
    <location>
        <begin position="249"/>
        <end position="268"/>
    </location>
</feature>
<dbReference type="PANTHER" id="PTHR47649">
    <property type="entry name" value="RIBONUCLEASE D"/>
    <property type="match status" value="1"/>
</dbReference>
<evidence type="ECO:0000313" key="6">
    <source>
        <dbReference type="Proteomes" id="UP001152797"/>
    </source>
</evidence>
<dbReference type="GO" id="GO:0000166">
    <property type="term" value="F:nucleotide binding"/>
    <property type="evidence" value="ECO:0007669"/>
    <property type="project" value="InterPro"/>
</dbReference>
<evidence type="ECO:0000256" key="1">
    <source>
        <dbReference type="SAM" id="Phobius"/>
    </source>
</evidence>
<dbReference type="InterPro" id="IPR031566">
    <property type="entry name" value="CitMHS_2"/>
</dbReference>
<feature type="transmembrane region" description="Helical" evidence="1">
    <location>
        <begin position="138"/>
        <end position="156"/>
    </location>
</feature>
<dbReference type="InterPro" id="IPR051086">
    <property type="entry name" value="RNase_D-like"/>
</dbReference>
<dbReference type="GO" id="GO:0008408">
    <property type="term" value="F:3'-5' exonuclease activity"/>
    <property type="evidence" value="ECO:0007669"/>
    <property type="project" value="InterPro"/>
</dbReference>
<dbReference type="SMART" id="SM00474">
    <property type="entry name" value="35EXOc"/>
    <property type="match status" value="1"/>
</dbReference>
<dbReference type="InterPro" id="IPR002562">
    <property type="entry name" value="3'-5'_exonuclease_dom"/>
</dbReference>
<keyword evidence="1" id="KW-1133">Transmembrane helix</keyword>
<dbReference type="OrthoDB" id="442514at2759"/>
<feature type="transmembrane region" description="Helical" evidence="1">
    <location>
        <begin position="59"/>
        <end position="77"/>
    </location>
</feature>
<dbReference type="Pfam" id="PF16980">
    <property type="entry name" value="CitMHS_2"/>
    <property type="match status" value="1"/>
</dbReference>
<feature type="transmembrane region" description="Helical" evidence="1">
    <location>
        <begin position="168"/>
        <end position="189"/>
    </location>
</feature>
<sequence>MLLIRPLLETNQERKHVVHTVVFFIFIVCNCGGCLLPIGDPPLFLGYLRGVEFFWTLQLWEPWLLCNGLLLLAYLLLDELVYYRRETEADITRDIRQIRALNYEGLAVNAPLLLGVIAAVALLDPSKTIPGTDWHPWMYLREIVQLTLVALSLWLGQQRVREENSFNYHAILEVAALFSGIFICMQPALQILGEQGPKLGIDAPMAFYWITGGLSSVLDNAPTYVVFFETAKTLSPLEGDNVIAGVSEARLVAISLGAVFLGAMTYIGNGPNFMVRAIAESSGVKMPSFFGYMLYSCCLLLPILAFGLADLCERLAGSTRIGFDTEFVSEDTFRPELCLVQVIAEGGPGGDILAVIDPQPIGDLSPFWETLADGDHVTIAHAAREEINFCVHAIDRPPANLFDTQLAAAFCSPEYPAAYSSVVQRLLSSRPNKGEQRTDWRRRPLTDAQIDYALEDVRYLFPLHDKIMQRVRKHGREAWLDAETTAFVEEVIAARTRQRWRKVSGSGGLPARSLAIVRELWLWRQAEAERRDLPPRRVLRDDLIVELAKKKTDREDKIRAIRGMLHGQLKKAIPDISAAIRRGLDAPTDDLLGPRRKPPPPQLNLLGQFLAPAITSLCNRAQVASALACTATDIRELISYRLGFDKKPVETPALAEGWRAELIGNLIDDLLAGKKSIRISDPHSSEPLGFESTSDAEAE</sequence>
<dbReference type="EMBL" id="CAMXCT010002380">
    <property type="protein sequence ID" value="CAI3997777.1"/>
    <property type="molecule type" value="Genomic_DNA"/>
</dbReference>
<dbReference type="EMBL" id="CAMXCT020002380">
    <property type="protein sequence ID" value="CAL1151152.1"/>
    <property type="molecule type" value="Genomic_DNA"/>
</dbReference>
<evidence type="ECO:0000313" key="3">
    <source>
        <dbReference type="EMBL" id="CAI3997777.1"/>
    </source>
</evidence>
<reference evidence="4" key="2">
    <citation type="submission" date="2024-04" db="EMBL/GenBank/DDBJ databases">
        <authorList>
            <person name="Chen Y."/>
            <person name="Shah S."/>
            <person name="Dougan E. K."/>
            <person name="Thang M."/>
            <person name="Chan C."/>
        </authorList>
    </citation>
    <scope>NUCLEOTIDE SEQUENCE [LARGE SCALE GENOMIC DNA]</scope>
</reference>
<keyword evidence="1" id="KW-0812">Transmembrane</keyword>
<feature type="transmembrane region" description="Helical" evidence="1">
    <location>
        <begin position="21"/>
        <end position="39"/>
    </location>
</feature>
<evidence type="ECO:0000259" key="2">
    <source>
        <dbReference type="PROSITE" id="PS50967"/>
    </source>
</evidence>
<feature type="transmembrane region" description="Helical" evidence="1">
    <location>
        <begin position="103"/>
        <end position="123"/>
    </location>
</feature>
<dbReference type="InterPro" id="IPR012337">
    <property type="entry name" value="RNaseH-like_sf"/>
</dbReference>
<dbReference type="PANTHER" id="PTHR47649:SF1">
    <property type="entry name" value="RIBONUCLEASE D"/>
    <property type="match status" value="1"/>
</dbReference>
<comment type="caution">
    <text evidence="3">The sequence shown here is derived from an EMBL/GenBank/DDBJ whole genome shotgun (WGS) entry which is preliminary data.</text>
</comment>
<dbReference type="Pfam" id="PF01612">
    <property type="entry name" value="DNA_pol_A_exo1"/>
    <property type="match status" value="1"/>
</dbReference>
<dbReference type="Gene3D" id="3.30.420.10">
    <property type="entry name" value="Ribonuclease H-like superfamily/Ribonuclease H"/>
    <property type="match status" value="1"/>
</dbReference>
<feature type="domain" description="HRDC" evidence="2">
    <location>
        <begin position="510"/>
        <end position="590"/>
    </location>
</feature>
<name>A0A9P1G575_9DINO</name>
<dbReference type="SUPFAM" id="SSF53098">
    <property type="entry name" value="Ribonuclease H-like"/>
    <property type="match status" value="1"/>
</dbReference>
<proteinExistence type="predicted"/>
<evidence type="ECO:0000313" key="4">
    <source>
        <dbReference type="EMBL" id="CAL1151152.1"/>
    </source>
</evidence>
<dbReference type="SMART" id="SM00341">
    <property type="entry name" value="HRDC"/>
    <property type="match status" value="1"/>
</dbReference>
<dbReference type="InterPro" id="IPR010997">
    <property type="entry name" value="HRDC-like_sf"/>
</dbReference>
<dbReference type="AlphaFoldDB" id="A0A9P1G575"/>
<feature type="transmembrane region" description="Helical" evidence="1">
    <location>
        <begin position="289"/>
        <end position="309"/>
    </location>
</feature>
<organism evidence="3">
    <name type="scientific">Cladocopium goreaui</name>
    <dbReference type="NCBI Taxonomy" id="2562237"/>
    <lineage>
        <taxon>Eukaryota</taxon>
        <taxon>Sar</taxon>
        <taxon>Alveolata</taxon>
        <taxon>Dinophyceae</taxon>
        <taxon>Suessiales</taxon>
        <taxon>Symbiodiniaceae</taxon>
        <taxon>Cladocopium</taxon>
    </lineage>
</organism>
<dbReference type="Pfam" id="PF00570">
    <property type="entry name" value="HRDC"/>
    <property type="match status" value="1"/>
</dbReference>
<gene>
    <name evidence="3" type="ORF">C1SCF055_LOCUS24123</name>
</gene>
<dbReference type="Proteomes" id="UP001152797">
    <property type="component" value="Unassembled WGS sequence"/>
</dbReference>
<accession>A0A9P1G575</accession>